<evidence type="ECO:0000313" key="6">
    <source>
        <dbReference type="EMBL" id="SDC17041.1"/>
    </source>
</evidence>
<dbReference type="InterPro" id="IPR011834">
    <property type="entry name" value="Agluc_phsphrylas"/>
</dbReference>
<evidence type="ECO:0000313" key="7">
    <source>
        <dbReference type="EMBL" id="TGG88200.1"/>
    </source>
</evidence>
<dbReference type="RefSeq" id="WP_091402544.1">
    <property type="nucleotide sequence ID" value="NZ_FMYV01000002.1"/>
</dbReference>
<dbReference type="STRING" id="28234.SAMN04488588_0505"/>
<dbReference type="GO" id="GO:0030170">
    <property type="term" value="F:pyridoxal phosphate binding"/>
    <property type="evidence" value="ECO:0007669"/>
    <property type="project" value="InterPro"/>
</dbReference>
<accession>A0A1G6JEC4</accession>
<keyword evidence="7" id="KW-0808">Transferase</keyword>
<dbReference type="GO" id="GO:0008184">
    <property type="term" value="F:glycogen phosphorylase activity"/>
    <property type="evidence" value="ECO:0007669"/>
    <property type="project" value="InterPro"/>
</dbReference>
<dbReference type="Proteomes" id="UP000297288">
    <property type="component" value="Unassembled WGS sequence"/>
</dbReference>
<dbReference type="InterPro" id="IPR024517">
    <property type="entry name" value="Glycogen_phosphorylase_DUF3417"/>
</dbReference>
<dbReference type="Pfam" id="PF11897">
    <property type="entry name" value="DUF3417"/>
    <property type="match status" value="1"/>
</dbReference>
<reference evidence="6 8" key="1">
    <citation type="submission" date="2016-10" db="EMBL/GenBank/DDBJ databases">
        <authorList>
            <person name="de Groot N.N."/>
        </authorList>
    </citation>
    <scope>NUCLEOTIDE SEQUENCE [LARGE SCALE GENOMIC DNA]</scope>
    <source>
        <strain evidence="6 8">WG14</strain>
    </source>
</reference>
<evidence type="ECO:0000256" key="4">
    <source>
        <dbReference type="PIRSR" id="PIRSR000460-1"/>
    </source>
</evidence>
<organism evidence="6 8">
    <name type="scientific">Geotoga petraea</name>
    <dbReference type="NCBI Taxonomy" id="28234"/>
    <lineage>
        <taxon>Bacteria</taxon>
        <taxon>Thermotogati</taxon>
        <taxon>Thermotogota</taxon>
        <taxon>Thermotogae</taxon>
        <taxon>Petrotogales</taxon>
        <taxon>Petrotogaceae</taxon>
        <taxon>Geotoga</taxon>
    </lineage>
</organism>
<dbReference type="GO" id="GO:0005975">
    <property type="term" value="P:carbohydrate metabolic process"/>
    <property type="evidence" value="ECO:0007669"/>
    <property type="project" value="InterPro"/>
</dbReference>
<dbReference type="SUPFAM" id="SSF53756">
    <property type="entry name" value="UDP-Glycosyltransferase/glycogen phosphorylase"/>
    <property type="match status" value="1"/>
</dbReference>
<dbReference type="Gene3D" id="3.40.50.2000">
    <property type="entry name" value="Glycogen Phosphorylase B"/>
    <property type="match status" value="3"/>
</dbReference>
<keyword evidence="3" id="KW-0021">Allosteric enzyme</keyword>
<evidence type="ECO:0000256" key="1">
    <source>
        <dbReference type="ARBA" id="ARBA00001275"/>
    </source>
</evidence>
<dbReference type="OrthoDB" id="9760804at2"/>
<dbReference type="InterPro" id="IPR000811">
    <property type="entry name" value="Glyco_trans_35"/>
</dbReference>
<dbReference type="EMBL" id="SRME01000002">
    <property type="protein sequence ID" value="TGG88200.1"/>
    <property type="molecule type" value="Genomic_DNA"/>
</dbReference>
<gene>
    <name evidence="7" type="ORF">E4650_03950</name>
    <name evidence="6" type="ORF">SAMN04488588_0505</name>
</gene>
<comment type="similarity">
    <text evidence="2">Belongs to the glycogen phosphorylase family.</text>
</comment>
<feature type="modified residue" description="N6-(pyridoxal phosphate)lysine" evidence="4">
    <location>
        <position position="608"/>
    </location>
</feature>
<protein>
    <submittedName>
        <fullName evidence="7">Glycosyltransferase family 1 protein</fullName>
    </submittedName>
    <submittedName>
        <fullName evidence="6">Maltodextrin phosphorylase</fullName>
    </submittedName>
</protein>
<dbReference type="Proteomes" id="UP000199322">
    <property type="component" value="Unassembled WGS sequence"/>
</dbReference>
<comment type="catalytic activity">
    <reaction evidence="1">
        <text>[(1-&gt;4)-alpha-D-glucosyl](n) + phosphate = [(1-&gt;4)-alpha-D-glucosyl](n-1) + alpha-D-glucose 1-phosphate</text>
        <dbReference type="Rhea" id="RHEA:41732"/>
        <dbReference type="Rhea" id="RHEA-COMP:9584"/>
        <dbReference type="Rhea" id="RHEA-COMP:9586"/>
        <dbReference type="ChEBI" id="CHEBI:15444"/>
        <dbReference type="ChEBI" id="CHEBI:43474"/>
        <dbReference type="ChEBI" id="CHEBI:58601"/>
        <dbReference type="EC" id="2.4.1.1"/>
    </reaction>
</comment>
<dbReference type="PANTHER" id="PTHR42655:SF1">
    <property type="entry name" value="GLYCOGEN PHOSPHORYLASE"/>
    <property type="match status" value="1"/>
</dbReference>
<dbReference type="InterPro" id="IPR052182">
    <property type="entry name" value="Glycogen/Maltodextrin_Phosph"/>
</dbReference>
<reference evidence="7 9" key="2">
    <citation type="submission" date="2019-04" db="EMBL/GenBank/DDBJ databases">
        <title>Draft genome sequence data and analysis of a Fermenting Bacterium, Geotoga petraea strain HO-Geo1, isolated from heavy-oil petroleum reservoir in Russia.</title>
        <authorList>
            <person name="Grouzdev D.S."/>
            <person name="Semenova E.M."/>
            <person name="Sokolova D.S."/>
            <person name="Tourova T.P."/>
            <person name="Poltaraus A.B."/>
            <person name="Nazina T.N."/>
        </authorList>
    </citation>
    <scope>NUCLEOTIDE SEQUENCE [LARGE SCALE GENOMIC DNA]</scope>
    <source>
        <strain evidence="7 9">HO-Geo1</strain>
    </source>
</reference>
<feature type="domain" description="DUF3417" evidence="5">
    <location>
        <begin position="13"/>
        <end position="122"/>
    </location>
</feature>
<keyword evidence="4" id="KW-0663">Pyridoxal phosphate</keyword>
<keyword evidence="8" id="KW-1185">Reference proteome</keyword>
<evidence type="ECO:0000256" key="2">
    <source>
        <dbReference type="ARBA" id="ARBA00006047"/>
    </source>
</evidence>
<dbReference type="EMBL" id="FMYV01000002">
    <property type="protein sequence ID" value="SDC17041.1"/>
    <property type="molecule type" value="Genomic_DNA"/>
</dbReference>
<dbReference type="PANTHER" id="PTHR42655">
    <property type="entry name" value="GLYCOGEN PHOSPHORYLASE"/>
    <property type="match status" value="1"/>
</dbReference>
<evidence type="ECO:0000256" key="3">
    <source>
        <dbReference type="ARBA" id="ARBA00022533"/>
    </source>
</evidence>
<dbReference type="NCBIfam" id="TIGR02094">
    <property type="entry name" value="more_P_ylases"/>
    <property type="match status" value="1"/>
</dbReference>
<name>A0A1G6JEC4_9BACT</name>
<dbReference type="PIRSF" id="PIRSF000460">
    <property type="entry name" value="Pprylas_GlgP"/>
    <property type="match status" value="1"/>
</dbReference>
<dbReference type="Pfam" id="PF00343">
    <property type="entry name" value="Phosphorylase"/>
    <property type="match status" value="1"/>
</dbReference>
<dbReference type="AlphaFoldDB" id="A0A1G6JEC4"/>
<evidence type="ECO:0000259" key="5">
    <source>
        <dbReference type="Pfam" id="PF11897"/>
    </source>
</evidence>
<evidence type="ECO:0000313" key="9">
    <source>
        <dbReference type="Proteomes" id="UP000297288"/>
    </source>
</evidence>
<proteinExistence type="inferred from homology"/>
<evidence type="ECO:0000313" key="8">
    <source>
        <dbReference type="Proteomes" id="UP000199322"/>
    </source>
</evidence>
<sequence>MDFLNKVTVVPSLPEKIKGLKDLSKNMWWTWNYDSQELFEEIDSDLWKKVNRNPVIFLKQVSQKKLEAKSNNKKFFEKYEKVMKKFNQYLNEKNTWFNATHKDYPQGEIAYFCAEYGIHESLPIYSGGLGILAGDHVKSASDLGLPFVAVGFLYREGYFIQQIDKNGQQQSHYEKFDFSNFPVEPAKDSNGDELYVNIKILGRSVYVKVWKLNVGRVSLYLLDTDIKQNDPEDRKLTHRLYGGDHEMRIKQEMLLGIAGVRVLREMGINPSVWHMNEGHAAFLGLERVKEYVQQENLTFKEALEATRAGSVFTTHTPVPAGNDTFDFNLIEKYFSDYWPTLEATRDEFFDLGREQRPDGSQAFSMTILALKMAGRANGVSELHGKVSRGLWKHVWDGLEAVEVPISHVTNGVHSETWIAKELQDLFAEELNKNWVSELDDPDMWAKIDKIPDEKLWNTHVELKGKLVDFIHERVKAQRARHGETVEQLQEIKTIGDKNILTIGFARRFATYKRATLIFRDLERLEKILNNPEKPVQIVFAGKAHPADKPGQELIKRIYEISRMPQFKDKIIILENYDMNMARHLVSGVDIWLNNPRRPHEASGTSGEKAGMNGAMNFSVLDGWWVEGYNGEEKNKNGWAIGDNRDYEDTDLQDRIDSVSIYNTLENEIIPTYYSEDKSKWVKIMKNSISSVAEFFNTSRMVKEYTQKLYMPAAEQGNKFNKDGFRVTKDFAHWRDLLERNWQSIKIKVLTEHNTDEQLEVGKELNIEAEVYLPGIGPDSIDPEIVLARIQENEVTNLKTFKMKLIKEAQKDTYIFKGSFEIDERGYYGYNVRISASHPYMPHKNYLMGLVKHPAF</sequence>